<organism evidence="3 4">
    <name type="scientific">Tothia fuscella</name>
    <dbReference type="NCBI Taxonomy" id="1048955"/>
    <lineage>
        <taxon>Eukaryota</taxon>
        <taxon>Fungi</taxon>
        <taxon>Dikarya</taxon>
        <taxon>Ascomycota</taxon>
        <taxon>Pezizomycotina</taxon>
        <taxon>Dothideomycetes</taxon>
        <taxon>Pleosporomycetidae</taxon>
        <taxon>Venturiales</taxon>
        <taxon>Cylindrosympodiaceae</taxon>
        <taxon>Tothia</taxon>
    </lineage>
</organism>
<accession>A0A9P4NJA4</accession>
<dbReference type="EMBL" id="MU007077">
    <property type="protein sequence ID" value="KAF2423816.1"/>
    <property type="molecule type" value="Genomic_DNA"/>
</dbReference>
<keyword evidence="2" id="KW-1133">Transmembrane helix</keyword>
<keyword evidence="2" id="KW-0812">Transmembrane</keyword>
<reference evidence="3" key="1">
    <citation type="journal article" date="2020" name="Stud. Mycol.">
        <title>101 Dothideomycetes genomes: a test case for predicting lifestyles and emergence of pathogens.</title>
        <authorList>
            <person name="Haridas S."/>
            <person name="Albert R."/>
            <person name="Binder M."/>
            <person name="Bloem J."/>
            <person name="Labutti K."/>
            <person name="Salamov A."/>
            <person name="Andreopoulos B."/>
            <person name="Baker S."/>
            <person name="Barry K."/>
            <person name="Bills G."/>
            <person name="Bluhm B."/>
            <person name="Cannon C."/>
            <person name="Castanera R."/>
            <person name="Culley D."/>
            <person name="Daum C."/>
            <person name="Ezra D."/>
            <person name="Gonzalez J."/>
            <person name="Henrissat B."/>
            <person name="Kuo A."/>
            <person name="Liang C."/>
            <person name="Lipzen A."/>
            <person name="Lutzoni F."/>
            <person name="Magnuson J."/>
            <person name="Mondo S."/>
            <person name="Nolan M."/>
            <person name="Ohm R."/>
            <person name="Pangilinan J."/>
            <person name="Park H.-J."/>
            <person name="Ramirez L."/>
            <person name="Alfaro M."/>
            <person name="Sun H."/>
            <person name="Tritt A."/>
            <person name="Yoshinaga Y."/>
            <person name="Zwiers L.-H."/>
            <person name="Turgeon B."/>
            <person name="Goodwin S."/>
            <person name="Spatafora J."/>
            <person name="Crous P."/>
            <person name="Grigoriev I."/>
        </authorList>
    </citation>
    <scope>NUCLEOTIDE SEQUENCE</scope>
    <source>
        <strain evidence="3">CBS 130266</strain>
    </source>
</reference>
<evidence type="ECO:0000313" key="3">
    <source>
        <dbReference type="EMBL" id="KAF2423816.1"/>
    </source>
</evidence>
<keyword evidence="4" id="KW-1185">Reference proteome</keyword>
<evidence type="ECO:0000256" key="2">
    <source>
        <dbReference type="SAM" id="Phobius"/>
    </source>
</evidence>
<feature type="compositionally biased region" description="Basic and acidic residues" evidence="1">
    <location>
        <begin position="169"/>
        <end position="178"/>
    </location>
</feature>
<sequence>MYEHQLPSDRITGWRPTVMTRGGYTAEQIAGFQLYEIKFKRLSSQEYGGRTVVRANTPAERESPSITPLRAASPPLRFIELEADTPPMSPPTRSPARFEHHSPVANSRTTEEQNLSMSAHDPCQDASPLQFPSDLSVSPKRIPRKTIGSGTAPKTVRSKSDPLLIWPLEKAHNPERPSRSQSPRKRKLHAEYGYISPVDIETSQIFSPWDTHDPPPSPTMRPRGANLTPSSRKSRRAVRFGGDIAPVEFIELSSSRSHEVLSPRSPRLCKDLAVTISALLGLHDKLTPANMSRAKDWGIWVAKVGFGLYLAARLWNILAAVKDAVFMALEPVFAFCGFVRWVFGK</sequence>
<evidence type="ECO:0000256" key="1">
    <source>
        <dbReference type="SAM" id="MobiDB-lite"/>
    </source>
</evidence>
<feature type="compositionally biased region" description="Polar residues" evidence="1">
    <location>
        <begin position="104"/>
        <end position="117"/>
    </location>
</feature>
<feature type="region of interest" description="Disordered" evidence="1">
    <location>
        <begin position="82"/>
        <end position="162"/>
    </location>
</feature>
<dbReference type="Proteomes" id="UP000800235">
    <property type="component" value="Unassembled WGS sequence"/>
</dbReference>
<name>A0A9P4NJA4_9PEZI</name>
<proteinExistence type="predicted"/>
<feature type="transmembrane region" description="Helical" evidence="2">
    <location>
        <begin position="324"/>
        <end position="343"/>
    </location>
</feature>
<keyword evidence="2" id="KW-0472">Membrane</keyword>
<evidence type="ECO:0000313" key="4">
    <source>
        <dbReference type="Proteomes" id="UP000800235"/>
    </source>
</evidence>
<protein>
    <submittedName>
        <fullName evidence="3">Uncharacterized protein</fullName>
    </submittedName>
</protein>
<feature type="region of interest" description="Disordered" evidence="1">
    <location>
        <begin position="205"/>
        <end position="232"/>
    </location>
</feature>
<feature type="region of interest" description="Disordered" evidence="1">
    <location>
        <begin position="168"/>
        <end position="187"/>
    </location>
</feature>
<gene>
    <name evidence="3" type="ORF">EJ08DRAFT_424436</name>
</gene>
<dbReference type="AlphaFoldDB" id="A0A9P4NJA4"/>
<feature type="transmembrane region" description="Helical" evidence="2">
    <location>
        <begin position="297"/>
        <end position="318"/>
    </location>
</feature>
<comment type="caution">
    <text evidence="3">The sequence shown here is derived from an EMBL/GenBank/DDBJ whole genome shotgun (WGS) entry which is preliminary data.</text>
</comment>